<dbReference type="Gene3D" id="2.30.30.50">
    <property type="match status" value="1"/>
</dbReference>
<dbReference type="OrthoDB" id="3478924at2"/>
<comment type="caution">
    <text evidence="2">The sequence shown here is derived from an EMBL/GenBank/DDBJ whole genome shotgun (WGS) entry which is preliminary data.</text>
</comment>
<evidence type="ECO:0000313" key="2">
    <source>
        <dbReference type="EMBL" id="KTC84782.1"/>
    </source>
</evidence>
<dbReference type="InterPro" id="IPR008990">
    <property type="entry name" value="Elect_transpt_acc-like_dom_sf"/>
</dbReference>
<gene>
    <name evidence="2" type="ORF">Ldro_2946</name>
</gene>
<dbReference type="Pfam" id="PF02211">
    <property type="entry name" value="NHase_beta_C"/>
    <property type="match status" value="1"/>
</dbReference>
<dbReference type="GO" id="GO:0016787">
    <property type="term" value="F:hydrolase activity"/>
    <property type="evidence" value="ECO:0007669"/>
    <property type="project" value="UniProtKB-KW"/>
</dbReference>
<dbReference type="Proteomes" id="UP000054736">
    <property type="component" value="Unassembled WGS sequence"/>
</dbReference>
<proteinExistence type="predicted"/>
<keyword evidence="3" id="KW-1185">Reference proteome</keyword>
<keyword evidence="2" id="KW-0378">Hydrolase</keyword>
<dbReference type="STRING" id="1212489.Ldro_2946"/>
<accession>A0A0W0SNA2</accession>
<name>A0A0W0SNA2_9GAMM</name>
<evidence type="ECO:0000259" key="1">
    <source>
        <dbReference type="Pfam" id="PF02211"/>
    </source>
</evidence>
<protein>
    <submittedName>
        <fullName evidence="2">Thiocyanate hydrolase subunit alpha</fullName>
    </submittedName>
</protein>
<dbReference type="AlphaFoldDB" id="A0A0W0SNA2"/>
<dbReference type="RefSeq" id="WP_058497202.1">
    <property type="nucleotide sequence ID" value="NZ_CAAAIU010000022.1"/>
</dbReference>
<dbReference type="InterPro" id="IPR024690">
    <property type="entry name" value="CN_hydtase_beta_dom_C"/>
</dbReference>
<organism evidence="2 3">
    <name type="scientific">Legionella drozanskii LLAP-1</name>
    <dbReference type="NCBI Taxonomy" id="1212489"/>
    <lineage>
        <taxon>Bacteria</taxon>
        <taxon>Pseudomonadati</taxon>
        <taxon>Pseudomonadota</taxon>
        <taxon>Gammaproteobacteria</taxon>
        <taxon>Legionellales</taxon>
        <taxon>Legionellaceae</taxon>
        <taxon>Legionella</taxon>
    </lineage>
</organism>
<feature type="domain" description="Nitrile hydratase beta subunit" evidence="1">
    <location>
        <begin position="2"/>
        <end position="91"/>
    </location>
</feature>
<dbReference type="SUPFAM" id="SSF50090">
    <property type="entry name" value="Electron transport accessory proteins"/>
    <property type="match status" value="1"/>
</dbReference>
<reference evidence="2 3" key="1">
    <citation type="submission" date="2015-11" db="EMBL/GenBank/DDBJ databases">
        <title>Genomic analysis of 38 Legionella species identifies large and diverse effector repertoires.</title>
        <authorList>
            <person name="Burstein D."/>
            <person name="Amaro F."/>
            <person name="Zusman T."/>
            <person name="Lifshitz Z."/>
            <person name="Cohen O."/>
            <person name="Gilbert J.A."/>
            <person name="Pupko T."/>
            <person name="Shuman H.A."/>
            <person name="Segal G."/>
        </authorList>
    </citation>
    <scope>NUCLEOTIDE SEQUENCE [LARGE SCALE GENOMIC DNA]</scope>
    <source>
        <strain evidence="2 3">ATCC 700990</strain>
    </source>
</reference>
<dbReference type="EMBL" id="LNXY01000031">
    <property type="protein sequence ID" value="KTC84782.1"/>
    <property type="molecule type" value="Genomic_DNA"/>
</dbReference>
<sequence>MNKFKIGDRVIVKDLPSLFHTRTQGYTRNCIGEVVMLRPDWVIPEDEAWGREDGRAEPFYMVRFKLADLWSDYTGEPIDTLETEFSERWLDSV</sequence>
<evidence type="ECO:0000313" key="3">
    <source>
        <dbReference type="Proteomes" id="UP000054736"/>
    </source>
</evidence>
<dbReference type="PATRIC" id="fig|1212489.4.peg.3111"/>